<evidence type="ECO:0000256" key="4">
    <source>
        <dbReference type="ARBA" id="ARBA00022840"/>
    </source>
</evidence>
<evidence type="ECO:0000259" key="5">
    <source>
        <dbReference type="Pfam" id="PF00005"/>
    </source>
</evidence>
<proteinExistence type="predicted"/>
<evidence type="ECO:0000313" key="7">
    <source>
        <dbReference type="Proteomes" id="UP000262969"/>
    </source>
</evidence>
<dbReference type="InterPro" id="IPR003439">
    <property type="entry name" value="ABC_transporter-like_ATP-bd"/>
</dbReference>
<dbReference type="Pfam" id="PF00005">
    <property type="entry name" value="ABC_tran"/>
    <property type="match status" value="1"/>
</dbReference>
<dbReference type="GO" id="GO:0005524">
    <property type="term" value="F:ATP binding"/>
    <property type="evidence" value="ECO:0007669"/>
    <property type="project" value="UniProtKB-KW"/>
</dbReference>
<evidence type="ECO:0000256" key="1">
    <source>
        <dbReference type="ARBA" id="ARBA00022448"/>
    </source>
</evidence>
<keyword evidence="1" id="KW-0813">Transport</keyword>
<evidence type="ECO:0000313" key="6">
    <source>
        <dbReference type="EMBL" id="HCL03615.1"/>
    </source>
</evidence>
<dbReference type="GO" id="GO:0016887">
    <property type="term" value="F:ATP hydrolysis activity"/>
    <property type="evidence" value="ECO:0007669"/>
    <property type="project" value="InterPro"/>
</dbReference>
<feature type="non-terminal residue" evidence="6">
    <location>
        <position position="85"/>
    </location>
</feature>
<evidence type="ECO:0000256" key="3">
    <source>
        <dbReference type="ARBA" id="ARBA00022741"/>
    </source>
</evidence>
<evidence type="ECO:0000256" key="2">
    <source>
        <dbReference type="ARBA" id="ARBA00022737"/>
    </source>
</evidence>
<dbReference type="PANTHER" id="PTHR43790:SF9">
    <property type="entry name" value="GALACTOFURANOSE TRANSPORTER ATP-BINDING PROTEIN YTFR"/>
    <property type="match status" value="1"/>
</dbReference>
<protein>
    <submittedName>
        <fullName evidence="6">D-xylose ABC transporter ATP-binding protein</fullName>
    </submittedName>
</protein>
<sequence>MKGINKAFSGVPALNDARLELCTGEVHALMGENGAGKSTLMKILTGIYSKDSGAILYDGKEIEFKNPREAKDAGITIVHQELNMM</sequence>
<dbReference type="AlphaFoldDB" id="A0A3D2XAR6"/>
<accession>A0A3D2XAR6</accession>
<reference evidence="6 7" key="1">
    <citation type="journal article" date="2018" name="Nat. Biotechnol.">
        <title>A standardized bacterial taxonomy based on genome phylogeny substantially revises the tree of life.</title>
        <authorList>
            <person name="Parks D.H."/>
            <person name="Chuvochina M."/>
            <person name="Waite D.W."/>
            <person name="Rinke C."/>
            <person name="Skarshewski A."/>
            <person name="Chaumeil P.A."/>
            <person name="Hugenholtz P."/>
        </authorList>
    </citation>
    <scope>NUCLEOTIDE SEQUENCE [LARGE SCALE GENOMIC DNA]</scope>
    <source>
        <strain evidence="6">UBA11728</strain>
    </source>
</reference>
<keyword evidence="3" id="KW-0547">Nucleotide-binding</keyword>
<dbReference type="Gene3D" id="3.40.50.300">
    <property type="entry name" value="P-loop containing nucleotide triphosphate hydrolases"/>
    <property type="match status" value="1"/>
</dbReference>
<comment type="caution">
    <text evidence="6">The sequence shown here is derived from an EMBL/GenBank/DDBJ whole genome shotgun (WGS) entry which is preliminary data.</text>
</comment>
<dbReference type="InterPro" id="IPR050107">
    <property type="entry name" value="ABC_carbohydrate_import_ATPase"/>
</dbReference>
<dbReference type="PANTHER" id="PTHR43790">
    <property type="entry name" value="CARBOHYDRATE TRANSPORT ATP-BINDING PROTEIN MG119-RELATED"/>
    <property type="match status" value="1"/>
</dbReference>
<gene>
    <name evidence="6" type="ORF">DHW61_14610</name>
</gene>
<dbReference type="EMBL" id="DPVV01000485">
    <property type="protein sequence ID" value="HCL03615.1"/>
    <property type="molecule type" value="Genomic_DNA"/>
</dbReference>
<organism evidence="6 7">
    <name type="scientific">Lachnoclostridium phytofermentans</name>
    <dbReference type="NCBI Taxonomy" id="66219"/>
    <lineage>
        <taxon>Bacteria</taxon>
        <taxon>Bacillati</taxon>
        <taxon>Bacillota</taxon>
        <taxon>Clostridia</taxon>
        <taxon>Lachnospirales</taxon>
        <taxon>Lachnospiraceae</taxon>
    </lineage>
</organism>
<dbReference type="SUPFAM" id="SSF52540">
    <property type="entry name" value="P-loop containing nucleoside triphosphate hydrolases"/>
    <property type="match status" value="1"/>
</dbReference>
<keyword evidence="2" id="KW-0677">Repeat</keyword>
<feature type="domain" description="ABC transporter" evidence="5">
    <location>
        <begin position="14"/>
        <end position="83"/>
    </location>
</feature>
<dbReference type="InterPro" id="IPR027417">
    <property type="entry name" value="P-loop_NTPase"/>
</dbReference>
<keyword evidence="4 6" id="KW-0067">ATP-binding</keyword>
<dbReference type="Proteomes" id="UP000262969">
    <property type="component" value="Unassembled WGS sequence"/>
</dbReference>
<name>A0A3D2XAR6_9FIRM</name>